<evidence type="ECO:0000256" key="8">
    <source>
        <dbReference type="SAM" id="Phobius"/>
    </source>
</evidence>
<evidence type="ECO:0000256" key="6">
    <source>
        <dbReference type="ARBA" id="ARBA00023136"/>
    </source>
</evidence>
<dbReference type="Gene3D" id="3.30.420.270">
    <property type="match status" value="1"/>
</dbReference>
<evidence type="ECO:0000313" key="10">
    <source>
        <dbReference type="Proteomes" id="UP000231267"/>
    </source>
</evidence>
<evidence type="ECO:0000313" key="9">
    <source>
        <dbReference type="EMBL" id="PIW66194.1"/>
    </source>
</evidence>
<dbReference type="Pfam" id="PF02472">
    <property type="entry name" value="ExbD"/>
    <property type="match status" value="1"/>
</dbReference>
<sequence>MYFKSASKLLRLEKNSFTIDIAPLIDVVFQLLIFFMLTASFIFQPGIKINLPKAVTSEVLHEQNVVLTVTSENLIYIDDKAVTSVELNRKLTKDITLSKKPVLIKADRRASLGRVVEVWDICRAAGISQVNIATNSQD</sequence>
<keyword evidence="4 7" id="KW-0812">Transmembrane</keyword>
<dbReference type="GO" id="GO:0022857">
    <property type="term" value="F:transmembrane transporter activity"/>
    <property type="evidence" value="ECO:0007669"/>
    <property type="project" value="InterPro"/>
</dbReference>
<comment type="caution">
    <text evidence="9">The sequence shown here is derived from an EMBL/GenBank/DDBJ whole genome shotgun (WGS) entry which is preliminary data.</text>
</comment>
<feature type="transmembrane region" description="Helical" evidence="8">
    <location>
        <begin position="21"/>
        <end position="43"/>
    </location>
</feature>
<comment type="similarity">
    <text evidence="2 7">Belongs to the ExbD/TolR family.</text>
</comment>
<dbReference type="Proteomes" id="UP000231267">
    <property type="component" value="Unassembled WGS sequence"/>
</dbReference>
<dbReference type="GO" id="GO:0015031">
    <property type="term" value="P:protein transport"/>
    <property type="evidence" value="ECO:0007669"/>
    <property type="project" value="UniProtKB-KW"/>
</dbReference>
<organism evidence="9 10">
    <name type="scientific">Candidatus Taenaricola geysiri</name>
    <dbReference type="NCBI Taxonomy" id="1974752"/>
    <lineage>
        <taxon>Bacteria</taxon>
        <taxon>Pseudomonadati</taxon>
        <taxon>Candidatus Omnitrophota</taxon>
        <taxon>Candidatus Taenaricola</taxon>
    </lineage>
</organism>
<keyword evidence="7" id="KW-0813">Transport</keyword>
<evidence type="ECO:0000256" key="7">
    <source>
        <dbReference type="RuleBase" id="RU003879"/>
    </source>
</evidence>
<proteinExistence type="inferred from homology"/>
<dbReference type="EMBL" id="PFGP01000107">
    <property type="protein sequence ID" value="PIW66194.1"/>
    <property type="molecule type" value="Genomic_DNA"/>
</dbReference>
<evidence type="ECO:0000256" key="1">
    <source>
        <dbReference type="ARBA" id="ARBA00004162"/>
    </source>
</evidence>
<name>A0A2J0LH60_9BACT</name>
<evidence type="ECO:0000256" key="2">
    <source>
        <dbReference type="ARBA" id="ARBA00005811"/>
    </source>
</evidence>
<evidence type="ECO:0000256" key="5">
    <source>
        <dbReference type="ARBA" id="ARBA00022989"/>
    </source>
</evidence>
<dbReference type="PANTHER" id="PTHR30558">
    <property type="entry name" value="EXBD MEMBRANE COMPONENT OF PMF-DRIVEN MACROMOLECULE IMPORT SYSTEM"/>
    <property type="match status" value="1"/>
</dbReference>
<reference evidence="9 10" key="1">
    <citation type="submission" date="2017-09" db="EMBL/GenBank/DDBJ databases">
        <title>Depth-based differentiation of microbial function through sediment-hosted aquifers and enrichment of novel symbionts in the deep terrestrial subsurface.</title>
        <authorList>
            <person name="Probst A.J."/>
            <person name="Ladd B."/>
            <person name="Jarett J.K."/>
            <person name="Geller-Mcgrath D.E."/>
            <person name="Sieber C.M."/>
            <person name="Emerson J.B."/>
            <person name="Anantharaman K."/>
            <person name="Thomas B.C."/>
            <person name="Malmstrom R."/>
            <person name="Stieglmeier M."/>
            <person name="Klingl A."/>
            <person name="Woyke T."/>
            <person name="Ryan C.M."/>
            <person name="Banfield J.F."/>
        </authorList>
    </citation>
    <scope>NUCLEOTIDE SEQUENCE [LARGE SCALE GENOMIC DNA]</scope>
    <source>
        <strain evidence="9">CG12_big_fil_rev_8_21_14_0_65_43_15</strain>
    </source>
</reference>
<evidence type="ECO:0000256" key="3">
    <source>
        <dbReference type="ARBA" id="ARBA00022475"/>
    </source>
</evidence>
<keyword evidence="5 8" id="KW-1133">Transmembrane helix</keyword>
<dbReference type="AlphaFoldDB" id="A0A2J0LH60"/>
<accession>A0A2J0LH60</accession>
<dbReference type="GO" id="GO:0005886">
    <property type="term" value="C:plasma membrane"/>
    <property type="evidence" value="ECO:0007669"/>
    <property type="project" value="UniProtKB-SubCell"/>
</dbReference>
<keyword evidence="6 8" id="KW-0472">Membrane</keyword>
<keyword evidence="3" id="KW-1003">Cell membrane</keyword>
<comment type="subcellular location">
    <subcellularLocation>
        <location evidence="1">Cell membrane</location>
        <topology evidence="1">Single-pass membrane protein</topology>
    </subcellularLocation>
    <subcellularLocation>
        <location evidence="7">Cell membrane</location>
        <topology evidence="7">Single-pass type II membrane protein</topology>
    </subcellularLocation>
</comment>
<dbReference type="InterPro" id="IPR003400">
    <property type="entry name" value="ExbD"/>
</dbReference>
<evidence type="ECO:0000256" key="4">
    <source>
        <dbReference type="ARBA" id="ARBA00022692"/>
    </source>
</evidence>
<keyword evidence="7" id="KW-0653">Protein transport</keyword>
<gene>
    <name evidence="9" type="ORF">COW11_04830</name>
</gene>
<protein>
    <submittedName>
        <fullName evidence="9">Biopolymer transporter ExbD</fullName>
    </submittedName>
</protein>